<organism evidence="6 7">
    <name type="scientific">Mesorhizobium dulcispinae</name>
    <dbReference type="NCBI Taxonomy" id="3072316"/>
    <lineage>
        <taxon>Bacteria</taxon>
        <taxon>Pseudomonadati</taxon>
        <taxon>Pseudomonadota</taxon>
        <taxon>Alphaproteobacteria</taxon>
        <taxon>Hyphomicrobiales</taxon>
        <taxon>Phyllobacteriaceae</taxon>
        <taxon>Mesorhizobium</taxon>
    </lineage>
</organism>
<dbReference type="PRINTS" id="PR00455">
    <property type="entry name" value="HTHTETR"/>
</dbReference>
<feature type="domain" description="HTH tetR-type" evidence="5">
    <location>
        <begin position="60"/>
        <end position="120"/>
    </location>
</feature>
<dbReference type="PANTHER" id="PTHR47506:SF1">
    <property type="entry name" value="HTH-TYPE TRANSCRIPTIONAL REGULATOR YJDC"/>
    <property type="match status" value="1"/>
</dbReference>
<dbReference type="SUPFAM" id="SSF48498">
    <property type="entry name" value="Tetracyclin repressor-like, C-terminal domain"/>
    <property type="match status" value="1"/>
</dbReference>
<gene>
    <name evidence="6" type="ORF">RFM27_17175</name>
</gene>
<evidence type="ECO:0000256" key="2">
    <source>
        <dbReference type="ARBA" id="ARBA00023125"/>
    </source>
</evidence>
<dbReference type="Gene3D" id="1.10.357.10">
    <property type="entry name" value="Tetracycline Repressor, domain 2"/>
    <property type="match status" value="1"/>
</dbReference>
<dbReference type="Proteomes" id="UP001271780">
    <property type="component" value="Unassembled WGS sequence"/>
</dbReference>
<dbReference type="Pfam" id="PF16925">
    <property type="entry name" value="TetR_C_13"/>
    <property type="match status" value="1"/>
</dbReference>
<protein>
    <submittedName>
        <fullName evidence="6">TetR/AcrR family transcriptional regulator</fullName>
    </submittedName>
</protein>
<dbReference type="InterPro" id="IPR011075">
    <property type="entry name" value="TetR_C"/>
</dbReference>
<dbReference type="InterPro" id="IPR036271">
    <property type="entry name" value="Tet_transcr_reg_TetR-rel_C_sf"/>
</dbReference>
<keyword evidence="1" id="KW-0805">Transcription regulation</keyword>
<evidence type="ECO:0000259" key="5">
    <source>
        <dbReference type="PROSITE" id="PS50977"/>
    </source>
</evidence>
<dbReference type="InterPro" id="IPR009057">
    <property type="entry name" value="Homeodomain-like_sf"/>
</dbReference>
<keyword evidence="3" id="KW-0804">Transcription</keyword>
<dbReference type="Pfam" id="PF00440">
    <property type="entry name" value="TetR_N"/>
    <property type="match status" value="1"/>
</dbReference>
<evidence type="ECO:0000256" key="3">
    <source>
        <dbReference type="ARBA" id="ARBA00023163"/>
    </source>
</evidence>
<name>A0ABU4XII2_9HYPH</name>
<dbReference type="PROSITE" id="PS01081">
    <property type="entry name" value="HTH_TETR_1"/>
    <property type="match status" value="1"/>
</dbReference>
<dbReference type="RefSeq" id="WP_320262688.1">
    <property type="nucleotide sequence ID" value="NZ_JAVIIX010000009.1"/>
</dbReference>
<dbReference type="PROSITE" id="PS50977">
    <property type="entry name" value="HTH_TETR_2"/>
    <property type="match status" value="1"/>
</dbReference>
<proteinExistence type="predicted"/>
<keyword evidence="7" id="KW-1185">Reference proteome</keyword>
<comment type="caution">
    <text evidence="6">The sequence shown here is derived from an EMBL/GenBank/DDBJ whole genome shotgun (WGS) entry which is preliminary data.</text>
</comment>
<feature type="DNA-binding region" description="H-T-H motif" evidence="4">
    <location>
        <begin position="83"/>
        <end position="102"/>
    </location>
</feature>
<evidence type="ECO:0000256" key="4">
    <source>
        <dbReference type="PROSITE-ProRule" id="PRU00335"/>
    </source>
</evidence>
<dbReference type="EMBL" id="JAVIIZ010000010">
    <property type="protein sequence ID" value="MDX8473813.1"/>
    <property type="molecule type" value="Genomic_DNA"/>
</dbReference>
<dbReference type="PANTHER" id="PTHR47506">
    <property type="entry name" value="TRANSCRIPTIONAL REGULATORY PROTEIN"/>
    <property type="match status" value="1"/>
</dbReference>
<dbReference type="SUPFAM" id="SSF46689">
    <property type="entry name" value="Homeodomain-like"/>
    <property type="match status" value="1"/>
</dbReference>
<dbReference type="InterPro" id="IPR023772">
    <property type="entry name" value="DNA-bd_HTH_TetR-type_CS"/>
</dbReference>
<keyword evidence="2 4" id="KW-0238">DNA-binding</keyword>
<dbReference type="Gene3D" id="1.10.10.60">
    <property type="entry name" value="Homeodomain-like"/>
    <property type="match status" value="1"/>
</dbReference>
<sequence>MVIGILGSPFLAANGPNGSRAFRLPGYISIVTLIKRSESISFVSIIMENSEKPRGGRPRAFDPEAALDAAMHLFWEHGYEATSLAMLREAMGLTPPQIYNAFTDKETLFRRALARYHDREIGFALDALSAPVPAGEAIRLLLTGAAEAYTRPDKPGGCLFISGALAASPQAQGIADELKTYRKATEAAIAARLAKGRDAGELPAGLSVERFAKYLTGVMHGMSIQARDGASTEDLRALAGTALAAWMAEMRKAAAPKDDADAGSAVHN</sequence>
<evidence type="ECO:0000256" key="1">
    <source>
        <dbReference type="ARBA" id="ARBA00023015"/>
    </source>
</evidence>
<evidence type="ECO:0000313" key="7">
    <source>
        <dbReference type="Proteomes" id="UP001271780"/>
    </source>
</evidence>
<accession>A0ABU4XII2</accession>
<reference evidence="6 7" key="1">
    <citation type="submission" date="2023-08" db="EMBL/GenBank/DDBJ databases">
        <title>Implementing the SeqCode for naming new Mesorhizobium species isolated from Vachellia karroo root nodules.</title>
        <authorList>
            <person name="Van Lill M."/>
        </authorList>
    </citation>
    <scope>NUCLEOTIDE SEQUENCE [LARGE SCALE GENOMIC DNA]</scope>
    <source>
        <strain evidence="6 7">VK23A</strain>
    </source>
</reference>
<evidence type="ECO:0000313" key="6">
    <source>
        <dbReference type="EMBL" id="MDX8473813.1"/>
    </source>
</evidence>
<dbReference type="InterPro" id="IPR001647">
    <property type="entry name" value="HTH_TetR"/>
</dbReference>